<accession>A0A7S2DMG0</accession>
<proteinExistence type="predicted"/>
<dbReference type="SUPFAM" id="SSF53474">
    <property type="entry name" value="alpha/beta-Hydrolases"/>
    <property type="match status" value="1"/>
</dbReference>
<name>A0A7S2DMG0_9STRA</name>
<protein>
    <recommendedName>
        <fullName evidence="1">Alpha/beta hydrolase fold-3 domain-containing protein</fullName>
    </recommendedName>
</protein>
<dbReference type="Gene3D" id="3.40.50.1820">
    <property type="entry name" value="alpha/beta hydrolase"/>
    <property type="match status" value="1"/>
</dbReference>
<sequence>MAYAIYYACRPNAASHESCIQLHDLNQILRFVRRAWGPLSLPIVIRAAQNLAYYRGLRYIRCVKICGVKCNVYAASSPSDEEAEGVWGENVIFYCHGGAFVADLHASDLATIRQWACKTGAVVVVPMYALAPEYPFPTGLNQLLDVYTAVIHEGFLTAGVTIPSKVVCYGDSAGGNLATALCAKLIMNSKVQGLRARLPDALMLAYPALNLSMASSPSRVIHAFDPVLPIGVMYAVMDMYPDPSQFGSREKPGLPLPHSDPLLSPYHLPDEILELFPPTTLMVGDFDPLIDDSVDFHTRLQRVGVPSQLKIARQCPHGFFGLVDLFPEAQAVADTVSMNMWTIFHASLQHEHRHSSVIHARHER</sequence>
<gene>
    <name evidence="2" type="ORF">DSPE1174_LOCUS23808</name>
</gene>
<dbReference type="PANTHER" id="PTHR23025:SF3">
    <property type="entry name" value="HORMONE-SENSITIVE LIPASE"/>
    <property type="match status" value="1"/>
</dbReference>
<feature type="domain" description="Alpha/beta hydrolase fold-3" evidence="1">
    <location>
        <begin position="92"/>
        <end position="320"/>
    </location>
</feature>
<dbReference type="InterPro" id="IPR029058">
    <property type="entry name" value="AB_hydrolase_fold"/>
</dbReference>
<dbReference type="GO" id="GO:0005829">
    <property type="term" value="C:cytosol"/>
    <property type="evidence" value="ECO:0007669"/>
    <property type="project" value="TreeGrafter"/>
</dbReference>
<dbReference type="GO" id="GO:0004806">
    <property type="term" value="F:triacylglycerol lipase activity"/>
    <property type="evidence" value="ECO:0007669"/>
    <property type="project" value="TreeGrafter"/>
</dbReference>
<dbReference type="EMBL" id="HBGS01045960">
    <property type="protein sequence ID" value="CAD9458902.1"/>
    <property type="molecule type" value="Transcribed_RNA"/>
</dbReference>
<dbReference type="GO" id="GO:0019433">
    <property type="term" value="P:triglyceride catabolic process"/>
    <property type="evidence" value="ECO:0007669"/>
    <property type="project" value="TreeGrafter"/>
</dbReference>
<evidence type="ECO:0000259" key="1">
    <source>
        <dbReference type="Pfam" id="PF07859"/>
    </source>
</evidence>
<dbReference type="PANTHER" id="PTHR23025">
    <property type="entry name" value="TRIACYLGLYCEROL LIPASE"/>
    <property type="match status" value="1"/>
</dbReference>
<dbReference type="GO" id="GO:0004771">
    <property type="term" value="F:sterol ester esterase activity"/>
    <property type="evidence" value="ECO:0007669"/>
    <property type="project" value="TreeGrafter"/>
</dbReference>
<dbReference type="Pfam" id="PF07859">
    <property type="entry name" value="Abhydrolase_3"/>
    <property type="match status" value="1"/>
</dbReference>
<evidence type="ECO:0000313" key="2">
    <source>
        <dbReference type="EMBL" id="CAD9458902.1"/>
    </source>
</evidence>
<organism evidence="2">
    <name type="scientific">Octactis speculum</name>
    <dbReference type="NCBI Taxonomy" id="3111310"/>
    <lineage>
        <taxon>Eukaryota</taxon>
        <taxon>Sar</taxon>
        <taxon>Stramenopiles</taxon>
        <taxon>Ochrophyta</taxon>
        <taxon>Dictyochophyceae</taxon>
        <taxon>Dictyochales</taxon>
        <taxon>Dictyochaceae</taxon>
        <taxon>Octactis</taxon>
    </lineage>
</organism>
<reference evidence="2" key="1">
    <citation type="submission" date="2021-01" db="EMBL/GenBank/DDBJ databases">
        <authorList>
            <person name="Corre E."/>
            <person name="Pelletier E."/>
            <person name="Niang G."/>
            <person name="Scheremetjew M."/>
            <person name="Finn R."/>
            <person name="Kale V."/>
            <person name="Holt S."/>
            <person name="Cochrane G."/>
            <person name="Meng A."/>
            <person name="Brown T."/>
            <person name="Cohen L."/>
        </authorList>
    </citation>
    <scope>NUCLEOTIDE SEQUENCE</scope>
    <source>
        <strain evidence="2">CCMP1381</strain>
    </source>
</reference>
<dbReference type="InterPro" id="IPR013094">
    <property type="entry name" value="AB_hydrolase_3"/>
</dbReference>
<dbReference type="AlphaFoldDB" id="A0A7S2DMG0"/>